<dbReference type="EMBL" id="JAXBLV010000176">
    <property type="protein sequence ID" value="MDY3560214.1"/>
    <property type="molecule type" value="Genomic_DNA"/>
</dbReference>
<evidence type="ECO:0000256" key="1">
    <source>
        <dbReference type="SAM" id="Phobius"/>
    </source>
</evidence>
<dbReference type="RefSeq" id="WP_320686835.1">
    <property type="nucleotide sequence ID" value="NZ_JAXBLV010000176.1"/>
</dbReference>
<comment type="caution">
    <text evidence="2">The sequence shown here is derived from an EMBL/GenBank/DDBJ whole genome shotgun (WGS) entry which is preliminary data.</text>
</comment>
<evidence type="ECO:0000313" key="3">
    <source>
        <dbReference type="Proteomes" id="UP001272242"/>
    </source>
</evidence>
<feature type="transmembrane region" description="Helical" evidence="1">
    <location>
        <begin position="6"/>
        <end position="23"/>
    </location>
</feature>
<protein>
    <submittedName>
        <fullName evidence="2">FeoB-associated Cys-rich membrane protein</fullName>
    </submittedName>
</protein>
<sequence>MSTTVQFIGVGVVIACAVGYVLRATWKTWFGARPGCGSGCGKCAAPAPEPAVKGRTPLPMA</sequence>
<dbReference type="Proteomes" id="UP001272242">
    <property type="component" value="Unassembled WGS sequence"/>
</dbReference>
<reference evidence="3" key="1">
    <citation type="journal article" date="2023" name="Mar. Drugs">
        <title>Gemmata algarum, a Novel Planctomycete Isolated from an Algal Mat, Displays Antimicrobial Activity.</title>
        <authorList>
            <person name="Kumar G."/>
            <person name="Kallscheuer N."/>
            <person name="Kashif M."/>
            <person name="Ahamad S."/>
            <person name="Jagadeeshwari U."/>
            <person name="Pannikurungottu S."/>
            <person name="Haufschild T."/>
            <person name="Kabuu M."/>
            <person name="Sasikala C."/>
            <person name="Jogler C."/>
            <person name="Ramana C."/>
        </authorList>
    </citation>
    <scope>NUCLEOTIDE SEQUENCE [LARGE SCALE GENOMIC DNA]</scope>
    <source>
        <strain evidence="3">JC673</strain>
    </source>
</reference>
<keyword evidence="3" id="KW-1185">Reference proteome</keyword>
<evidence type="ECO:0000313" key="2">
    <source>
        <dbReference type="EMBL" id="MDY3560214.1"/>
    </source>
</evidence>
<organism evidence="2 3">
    <name type="scientific">Gemmata algarum</name>
    <dbReference type="NCBI Taxonomy" id="2975278"/>
    <lineage>
        <taxon>Bacteria</taxon>
        <taxon>Pseudomonadati</taxon>
        <taxon>Planctomycetota</taxon>
        <taxon>Planctomycetia</taxon>
        <taxon>Gemmatales</taxon>
        <taxon>Gemmataceae</taxon>
        <taxon>Gemmata</taxon>
    </lineage>
</organism>
<dbReference type="Pfam" id="PF12669">
    <property type="entry name" value="FeoB_associated"/>
    <property type="match status" value="1"/>
</dbReference>
<name>A0ABU5EY91_9BACT</name>
<proteinExistence type="predicted"/>
<accession>A0ABU5EY91</accession>
<gene>
    <name evidence="2" type="ORF">R5W23_001439</name>
</gene>
<keyword evidence="1" id="KW-1133">Transmembrane helix</keyword>
<keyword evidence="1" id="KW-0472">Membrane</keyword>
<keyword evidence="1" id="KW-0812">Transmembrane</keyword>